<dbReference type="SUPFAM" id="SSF82549">
    <property type="entry name" value="DAK1/DegV-like"/>
    <property type="match status" value="1"/>
</dbReference>
<dbReference type="SUPFAM" id="SSF100950">
    <property type="entry name" value="NagB/RpiA/CoA transferase-like"/>
    <property type="match status" value="1"/>
</dbReference>
<feature type="domain" description="DhaK" evidence="2">
    <location>
        <begin position="368"/>
        <end position="691"/>
    </location>
</feature>
<protein>
    <submittedName>
        <fullName evidence="3">3,4-dihydroxy-2-butanone kinase</fullName>
    </submittedName>
</protein>
<dbReference type="GO" id="GO:0016301">
    <property type="term" value="F:kinase activity"/>
    <property type="evidence" value="ECO:0007669"/>
    <property type="project" value="UniProtKB-KW"/>
</dbReference>
<gene>
    <name evidence="3" type="ORF">GQA70_21765</name>
</gene>
<evidence type="ECO:0000313" key="4">
    <source>
        <dbReference type="Proteomes" id="UP000596387"/>
    </source>
</evidence>
<proteinExistence type="predicted"/>
<dbReference type="Gene3D" id="3.40.50.10440">
    <property type="entry name" value="Dihydroxyacetone kinase, domain 1"/>
    <property type="match status" value="1"/>
</dbReference>
<keyword evidence="3" id="KW-0614">Plasmid</keyword>
<dbReference type="PANTHER" id="PTHR28629:SF4">
    <property type="entry name" value="TRIOKINASE_FMN CYCLASE"/>
    <property type="match status" value="1"/>
</dbReference>
<dbReference type="EMBL" id="CP047170">
    <property type="protein sequence ID" value="QRF68998.1"/>
    <property type="molecule type" value="Genomic_DNA"/>
</dbReference>
<dbReference type="PANTHER" id="PTHR28629">
    <property type="entry name" value="TRIOKINASE/FMN CYCLASE"/>
    <property type="match status" value="1"/>
</dbReference>
<evidence type="ECO:0000256" key="1">
    <source>
        <dbReference type="SAM" id="MobiDB-lite"/>
    </source>
</evidence>
<feature type="compositionally biased region" description="Low complexity" evidence="1">
    <location>
        <begin position="338"/>
        <end position="358"/>
    </location>
</feature>
<keyword evidence="3" id="KW-0808">Transferase</keyword>
<dbReference type="Pfam" id="PF02733">
    <property type="entry name" value="Dak1"/>
    <property type="match status" value="1"/>
</dbReference>
<dbReference type="Proteomes" id="UP000596387">
    <property type="component" value="Plasmid p-SCP4"/>
</dbReference>
<dbReference type="PROSITE" id="PS51481">
    <property type="entry name" value="DHAK"/>
    <property type="match status" value="1"/>
</dbReference>
<organism evidence="3 4">
    <name type="scientific">Ponticoccus alexandrii</name>
    <dbReference type="NCBI Taxonomy" id="1943633"/>
    <lineage>
        <taxon>Bacteria</taxon>
        <taxon>Pseudomonadati</taxon>
        <taxon>Pseudomonadota</taxon>
        <taxon>Alphaproteobacteria</taxon>
        <taxon>Rhodobacterales</taxon>
        <taxon>Roseobacteraceae</taxon>
        <taxon>Ponticoccus</taxon>
    </lineage>
</organism>
<dbReference type="InterPro" id="IPR007324">
    <property type="entry name" value="Sugar-bd_dom_put"/>
</dbReference>
<accession>A0ABX7FF55</accession>
<dbReference type="Gene3D" id="3.30.1180.20">
    <property type="entry name" value="Dihydroxyacetone kinase, domain 2"/>
    <property type="match status" value="1"/>
</dbReference>
<keyword evidence="4" id="KW-1185">Reference proteome</keyword>
<dbReference type="RefSeq" id="WP_023851988.1">
    <property type="nucleotide sequence ID" value="NZ_CP047170.1"/>
</dbReference>
<dbReference type="InterPro" id="IPR037171">
    <property type="entry name" value="NagB/RpiA_transferase-like"/>
</dbReference>
<evidence type="ECO:0000313" key="3">
    <source>
        <dbReference type="EMBL" id="QRF68998.1"/>
    </source>
</evidence>
<reference evidence="3 4" key="1">
    <citation type="submission" date="2019-12" db="EMBL/GenBank/DDBJ databases">
        <title>Complete Genome Sequence of a Quorum-Sensing Bacterium,Rhodobacteraceae bacterium C31, Isolated from a marine microalgae symbiotic bacteria.</title>
        <authorList>
            <person name="Zhang Y."/>
        </authorList>
    </citation>
    <scope>NUCLEOTIDE SEQUENCE [LARGE SCALE GENOMIC DNA]</scope>
    <source>
        <strain evidence="3 4">C31</strain>
        <plasmid evidence="3 4">p-SCP4</plasmid>
    </source>
</reference>
<dbReference type="Pfam" id="PF04198">
    <property type="entry name" value="Sugar-bind"/>
    <property type="match status" value="1"/>
</dbReference>
<geneLocation type="plasmid" evidence="3 4">
    <name>p-SCP4</name>
</geneLocation>
<name>A0ABX7FF55_9RHOB</name>
<dbReference type="InterPro" id="IPR004006">
    <property type="entry name" value="DhaK_dom"/>
</dbReference>
<dbReference type="Gene3D" id="3.40.50.1360">
    <property type="match status" value="1"/>
</dbReference>
<keyword evidence="3" id="KW-0418">Kinase</keyword>
<sequence>MKEGRAKRSATADGTRRPPLKFGEDPVLWAAWLYYEEGMTQSDIAATMGLSRPTVIAYLSEARERGIVNISIAVDRLRSLSLAQQMVDHFGLRDCLVVPTTGGQRSLIDRLGDAGARTLGWHLRPAQTVGIGWGRTMLAVAAAVKPQALPDLRVVQATGGTTAAIPYTPEAVAARLSEALSAQVVPLSAPCIVSHPQVRDLLLQEPVLREQMQALSELDTILLGVSSLRPNSTIHTSGFFSNALEQHDHYCDAVGSLLGRFIDASGRPVIGPLDERTIGLALEQLQQVRTRIGVSGGFDKVPALLAALRGGYINVLVTDADTAEGILRADGAPVLRQSLSRRPPSPTPTETAPPGETSRAPVKKFLNDPRSAVDEAMEGLLKAHPGHIAAIGGSSRAIRRAAPARTGKVGLVIGGGAGHEPLFLGYVGPGLADAVAVGNIFAAPPPDRILACCRAASTGAGVLHVFGNYSGDVMNFEMAGELAAAEGIEVRTIVTTDDIAYSPASDRDGRRGTAGNVFIFKIAGAACDRMLPLEDCERIVQKANAATFTMSVGLTAGSLPETRRPSFELGEGEIEIGVGIHGEPGVQRGPMMAADDIADRIMDGLIAEAQLGPGSRIGLLVNGLGGTPMMELGILNRRVHQRLAARGVEVLRTWVGSYCTSLDMNGASITVIVLDEQLEELLLAPCDGFALRVG</sequence>
<dbReference type="Gene3D" id="1.10.10.10">
    <property type="entry name" value="Winged helix-like DNA-binding domain superfamily/Winged helix DNA-binding domain"/>
    <property type="match status" value="1"/>
</dbReference>
<feature type="region of interest" description="Disordered" evidence="1">
    <location>
        <begin position="334"/>
        <end position="363"/>
    </location>
</feature>
<dbReference type="InterPro" id="IPR036388">
    <property type="entry name" value="WH-like_DNA-bd_sf"/>
</dbReference>
<dbReference type="InterPro" id="IPR050861">
    <property type="entry name" value="Dihydroxyacetone_Kinase"/>
</dbReference>
<evidence type="ECO:0000259" key="2">
    <source>
        <dbReference type="PROSITE" id="PS51481"/>
    </source>
</evidence>